<dbReference type="EMBL" id="CAJPIN010015230">
    <property type="protein sequence ID" value="CAG2061273.1"/>
    <property type="molecule type" value="Genomic_DNA"/>
</dbReference>
<gene>
    <name evidence="1" type="ORF">TPAB3V08_LOCUS8227</name>
</gene>
<evidence type="ECO:0000313" key="2">
    <source>
        <dbReference type="Proteomes" id="UP001153148"/>
    </source>
</evidence>
<protein>
    <submittedName>
        <fullName evidence="1">Uncharacterized protein</fullName>
    </submittedName>
</protein>
<keyword evidence="2" id="KW-1185">Reference proteome</keyword>
<accession>A0ABN7NZY2</accession>
<organism evidence="1 2">
    <name type="scientific">Timema podura</name>
    <name type="common">Walking stick</name>
    <dbReference type="NCBI Taxonomy" id="61482"/>
    <lineage>
        <taxon>Eukaryota</taxon>
        <taxon>Metazoa</taxon>
        <taxon>Ecdysozoa</taxon>
        <taxon>Arthropoda</taxon>
        <taxon>Hexapoda</taxon>
        <taxon>Insecta</taxon>
        <taxon>Pterygota</taxon>
        <taxon>Neoptera</taxon>
        <taxon>Polyneoptera</taxon>
        <taxon>Phasmatodea</taxon>
        <taxon>Timematodea</taxon>
        <taxon>Timematoidea</taxon>
        <taxon>Timematidae</taxon>
        <taxon>Timema</taxon>
    </lineage>
</organism>
<reference evidence="1" key="1">
    <citation type="submission" date="2021-03" db="EMBL/GenBank/DDBJ databases">
        <authorList>
            <person name="Tran Van P."/>
        </authorList>
    </citation>
    <scope>NUCLEOTIDE SEQUENCE</scope>
</reference>
<evidence type="ECO:0000313" key="1">
    <source>
        <dbReference type="EMBL" id="CAG2061273.1"/>
    </source>
</evidence>
<proteinExistence type="predicted"/>
<feature type="non-terminal residue" evidence="1">
    <location>
        <position position="54"/>
    </location>
</feature>
<sequence>MTDQCKVRVQADGSVNQQYLIDIVTEKIGEISKDQEKVMRFMFSSCEEKSKDKS</sequence>
<dbReference type="Proteomes" id="UP001153148">
    <property type="component" value="Unassembled WGS sequence"/>
</dbReference>
<name>A0ABN7NZY2_TIMPD</name>
<comment type="caution">
    <text evidence="1">The sequence shown here is derived from an EMBL/GenBank/DDBJ whole genome shotgun (WGS) entry which is preliminary data.</text>
</comment>